<dbReference type="Proteomes" id="UP000765507">
    <property type="component" value="Unassembled WGS sequence"/>
</dbReference>
<dbReference type="PANTHER" id="PTHR37337">
    <property type="entry name" value="COILED-COIL DOMAIN-CONTAINING GLUTAMATE-RICH PROTEIN 1"/>
    <property type="match status" value="1"/>
</dbReference>
<evidence type="ECO:0000313" key="3">
    <source>
        <dbReference type="Proteomes" id="UP000765507"/>
    </source>
</evidence>
<dbReference type="Pfam" id="PF15482">
    <property type="entry name" value="CCER1"/>
    <property type="match status" value="1"/>
</dbReference>
<dbReference type="OrthoDB" id="9451863at2759"/>
<dbReference type="InterPro" id="IPR027889">
    <property type="entry name" value="CCER1"/>
</dbReference>
<accession>A0A8T1SMF8</accession>
<comment type="caution">
    <text evidence="2">The sequence shown here is derived from an EMBL/GenBank/DDBJ whole genome shotgun (WGS) entry which is preliminary data.</text>
</comment>
<organism evidence="2 3">
    <name type="scientific">Chelydra serpentina</name>
    <name type="common">Snapping turtle</name>
    <name type="synonym">Testudo serpentina</name>
    <dbReference type="NCBI Taxonomy" id="8475"/>
    <lineage>
        <taxon>Eukaryota</taxon>
        <taxon>Metazoa</taxon>
        <taxon>Chordata</taxon>
        <taxon>Craniata</taxon>
        <taxon>Vertebrata</taxon>
        <taxon>Euteleostomi</taxon>
        <taxon>Archelosauria</taxon>
        <taxon>Testudinata</taxon>
        <taxon>Testudines</taxon>
        <taxon>Cryptodira</taxon>
        <taxon>Durocryptodira</taxon>
        <taxon>Americhelydia</taxon>
        <taxon>Chelydroidea</taxon>
        <taxon>Chelydridae</taxon>
        <taxon>Chelydra</taxon>
    </lineage>
</organism>
<proteinExistence type="predicted"/>
<evidence type="ECO:0000313" key="2">
    <source>
        <dbReference type="EMBL" id="KAG6930038.1"/>
    </source>
</evidence>
<dbReference type="EMBL" id="JAHGAV010000158">
    <property type="protein sequence ID" value="KAG6930038.1"/>
    <property type="molecule type" value="Genomic_DNA"/>
</dbReference>
<dbReference type="AlphaFoldDB" id="A0A8T1SMF8"/>
<feature type="region of interest" description="Disordered" evidence="1">
    <location>
        <begin position="1"/>
        <end position="45"/>
    </location>
</feature>
<keyword evidence="3" id="KW-1185">Reference proteome</keyword>
<sequence>MLRAAIGAGHGPKAGGAGRNSSRQGQQLQDTSWLRPGGAGSSRRNQQYRGNWQLQEEVEPRKQLVVQKKKYLVEQDPYISLTSRWRSQHLWQQLSMQGQQDQWPATADRALVWGRRSLGGFSYCHYGTGQRQPRAVHPSPRWYHYRLPRRRQCWWMGEGNSRGSWKKKQAKRWSTTRRRWIPKFRVPASMRAAVAALLRPMNLCGWRAPGMRAPRNTTQFIMHQVYQDMRRQEKEAAASKGAAEVSTVVGEKPAMQHPRGNNICNLVAENFSHMVTLPAMSPERCISDGEEEEERRQQSQFGPFCQDLGSHLGIYCET</sequence>
<feature type="compositionally biased region" description="Polar residues" evidence="1">
    <location>
        <begin position="19"/>
        <end position="32"/>
    </location>
</feature>
<dbReference type="InterPro" id="IPR052696">
    <property type="entry name" value="Coiled-coil_domain"/>
</dbReference>
<feature type="compositionally biased region" description="Gly residues" evidence="1">
    <location>
        <begin position="8"/>
        <end position="18"/>
    </location>
</feature>
<protein>
    <submittedName>
        <fullName evidence="2">Coiled-coil glutamate rich protein 1</fullName>
    </submittedName>
</protein>
<evidence type="ECO:0000256" key="1">
    <source>
        <dbReference type="SAM" id="MobiDB-lite"/>
    </source>
</evidence>
<gene>
    <name evidence="2" type="primary">CCER1</name>
    <name evidence="2" type="ORF">G0U57_004420</name>
</gene>
<name>A0A8T1SMF8_CHESE</name>
<reference evidence="2 3" key="1">
    <citation type="journal article" date="2020" name="G3 (Bethesda)">
        <title>Draft Genome of the Common Snapping Turtle, Chelydra serpentina, a Model for Phenotypic Plasticity in Reptiles.</title>
        <authorList>
            <person name="Das D."/>
            <person name="Singh S.K."/>
            <person name="Bierstedt J."/>
            <person name="Erickson A."/>
            <person name="Galli G.L.J."/>
            <person name="Crossley D.A. 2nd"/>
            <person name="Rhen T."/>
        </authorList>
    </citation>
    <scope>NUCLEOTIDE SEQUENCE [LARGE SCALE GENOMIC DNA]</scope>
    <source>
        <strain evidence="2">KW</strain>
    </source>
</reference>
<dbReference type="PANTHER" id="PTHR37337:SF1">
    <property type="entry name" value="COILED-COIL DOMAIN-CONTAINING GLUTAMATE-RICH PROTEIN 1"/>
    <property type="match status" value="1"/>
</dbReference>